<dbReference type="GO" id="GO:0046872">
    <property type="term" value="F:metal ion binding"/>
    <property type="evidence" value="ECO:0007669"/>
    <property type="project" value="UniProtKB-KW"/>
</dbReference>
<keyword evidence="2" id="KW-0479">Metal-binding</keyword>
<keyword evidence="3" id="KW-0378">Hydrolase</keyword>
<evidence type="ECO:0000256" key="1">
    <source>
        <dbReference type="ARBA" id="ARBA00013081"/>
    </source>
</evidence>
<proteinExistence type="predicted"/>
<feature type="domain" description="Serine/threonine specific protein phosphatases" evidence="5">
    <location>
        <begin position="105"/>
        <end position="376"/>
    </location>
</feature>
<keyword evidence="4" id="KW-0464">Manganese</keyword>
<evidence type="ECO:0000256" key="4">
    <source>
        <dbReference type="ARBA" id="ARBA00023211"/>
    </source>
</evidence>
<dbReference type="InterPro" id="IPR029052">
    <property type="entry name" value="Metallo-depent_PP-like"/>
</dbReference>
<dbReference type="InterPro" id="IPR004843">
    <property type="entry name" value="Calcineurin-like_PHP"/>
</dbReference>
<gene>
    <name evidence="6" type="primary">PPH21</name>
    <name evidence="6" type="ORF">AK812_SmicGene34803</name>
</gene>
<sequence length="403" mass="44503">MSIRLHAKERSCKGPMDESQRGIEGPLLQGIVLVNVAEMLSPRCAMQLSHWSRSARLAVASAGQHLDLGNGCVSGKKTCITWRQRLLEMEVQSQLLTKLLSGGSSTKDECKRVCTDAARHLRREENIVALAAPVVVVGSLRGEPQDLLTIFEISGPVPETSYLFLGDYTVSGPDPCGTLVLLLLLKARFPSRVTLLRGRHEQRQMTQVYGLHDACMRQFRSGGAEVWEAFCQCFDHMPIAAVVNEKIFCVHSGLAPEVETLEGLRHLDRHGDYGHEGPIADMLWSDPAEDVEGWGAAPKSCGYWFGEDITTAFLKANNLELMVRSKQLVVDGFAELHGGKCITVFSSSNVSFGNQAAVLHLDEDCNRTVQTFREAKQPESECFLLQGMMADRLCPETRPHTPK</sequence>
<dbReference type="AlphaFoldDB" id="A0A1Q9CN25"/>
<evidence type="ECO:0000313" key="6">
    <source>
        <dbReference type="EMBL" id="OLP84329.1"/>
    </source>
</evidence>
<dbReference type="Gene3D" id="3.60.21.10">
    <property type="match status" value="1"/>
</dbReference>
<evidence type="ECO:0000256" key="2">
    <source>
        <dbReference type="ARBA" id="ARBA00022723"/>
    </source>
</evidence>
<dbReference type="SMART" id="SM00156">
    <property type="entry name" value="PP2Ac"/>
    <property type="match status" value="1"/>
</dbReference>
<reference evidence="6 7" key="1">
    <citation type="submission" date="2016-02" db="EMBL/GenBank/DDBJ databases">
        <title>Genome analysis of coral dinoflagellate symbionts highlights evolutionary adaptations to a symbiotic lifestyle.</title>
        <authorList>
            <person name="Aranda M."/>
            <person name="Li Y."/>
            <person name="Liew Y.J."/>
            <person name="Baumgarten S."/>
            <person name="Simakov O."/>
            <person name="Wilson M."/>
            <person name="Piel J."/>
            <person name="Ashoor H."/>
            <person name="Bougouffa S."/>
            <person name="Bajic V.B."/>
            <person name="Ryu T."/>
            <person name="Ravasi T."/>
            <person name="Bayer T."/>
            <person name="Micklem G."/>
            <person name="Kim H."/>
            <person name="Bhak J."/>
            <person name="Lajeunesse T.C."/>
            <person name="Voolstra C.R."/>
        </authorList>
    </citation>
    <scope>NUCLEOTIDE SEQUENCE [LARGE SCALE GENOMIC DNA]</scope>
    <source>
        <strain evidence="6 7">CCMP2467</strain>
    </source>
</reference>
<dbReference type="SUPFAM" id="SSF56300">
    <property type="entry name" value="Metallo-dependent phosphatases"/>
    <property type="match status" value="1"/>
</dbReference>
<dbReference type="PANTHER" id="PTHR45619">
    <property type="entry name" value="SERINE/THREONINE-PROTEIN PHOSPHATASE PP2A-RELATED"/>
    <property type="match status" value="1"/>
</dbReference>
<accession>A0A1Q9CN25</accession>
<protein>
    <recommendedName>
        <fullName evidence="1">protein-serine/threonine phosphatase</fullName>
        <ecNumber evidence="1">3.1.3.16</ecNumber>
    </recommendedName>
</protein>
<dbReference type="InterPro" id="IPR047129">
    <property type="entry name" value="PPA2-like"/>
</dbReference>
<organism evidence="6 7">
    <name type="scientific">Symbiodinium microadriaticum</name>
    <name type="common">Dinoflagellate</name>
    <name type="synonym">Zooxanthella microadriatica</name>
    <dbReference type="NCBI Taxonomy" id="2951"/>
    <lineage>
        <taxon>Eukaryota</taxon>
        <taxon>Sar</taxon>
        <taxon>Alveolata</taxon>
        <taxon>Dinophyceae</taxon>
        <taxon>Suessiales</taxon>
        <taxon>Symbiodiniaceae</taxon>
        <taxon>Symbiodinium</taxon>
    </lineage>
</organism>
<dbReference type="InterPro" id="IPR006186">
    <property type="entry name" value="Ser/Thr-sp_prot-phosphatase"/>
</dbReference>
<comment type="caution">
    <text evidence="6">The sequence shown here is derived from an EMBL/GenBank/DDBJ whole genome shotgun (WGS) entry which is preliminary data.</text>
</comment>
<dbReference type="EMBL" id="LSRX01001049">
    <property type="protein sequence ID" value="OLP84329.1"/>
    <property type="molecule type" value="Genomic_DNA"/>
</dbReference>
<name>A0A1Q9CN25_SYMMI</name>
<keyword evidence="7" id="KW-1185">Reference proteome</keyword>
<dbReference type="Pfam" id="PF00149">
    <property type="entry name" value="Metallophos"/>
    <property type="match status" value="1"/>
</dbReference>
<dbReference type="Proteomes" id="UP000186817">
    <property type="component" value="Unassembled WGS sequence"/>
</dbReference>
<dbReference type="PRINTS" id="PR00114">
    <property type="entry name" value="STPHPHTASE"/>
</dbReference>
<evidence type="ECO:0000256" key="3">
    <source>
        <dbReference type="ARBA" id="ARBA00022801"/>
    </source>
</evidence>
<dbReference type="EC" id="3.1.3.16" evidence="1"/>
<dbReference type="GO" id="GO:0004722">
    <property type="term" value="F:protein serine/threonine phosphatase activity"/>
    <property type="evidence" value="ECO:0007669"/>
    <property type="project" value="UniProtKB-EC"/>
</dbReference>
<evidence type="ECO:0000259" key="5">
    <source>
        <dbReference type="SMART" id="SM00156"/>
    </source>
</evidence>
<evidence type="ECO:0000313" key="7">
    <source>
        <dbReference type="Proteomes" id="UP000186817"/>
    </source>
</evidence>
<dbReference type="OrthoDB" id="409688at2759"/>